<sequence length="794" mass="88516">MANATYKATITNNSRGIGVIVVPNILSFKATHETKLFVVTVAGEELRGFASTDLEWSGFSDKKVDAEEYSRVVLLSDMTKVLYNDPGLWKVLDCCITAEVPGRTEKMLVSDDNVLADVFELCQNQKCINIYLDDVKLLLDDPEGGNLGGSNLHVSKDSGLCEKSHHLNENFGNMTASGSGFDVWNGVDVGYSDNYGGLLLSGFGSSQVTINGGCEDPNPAVAVNFNTNGVNIVGADVNTFLNVPEVKQKRKRKRRITKNIKEINDLRKSSQRIKNAGGDTFANDYICENGDFSTSQNVGFRLTANGDNGTCESFRENAQLAGEDVTNANGEEQNDESSDELYCLSDDDQGLEEEDEMLRRYTKNSKSDHDSDHIGLSLDQWTTSKKINPDAYQYVDDLDEQTWARHAFSESLKCEHITNNISESFNSWVGDLRGKPVVVMYDTIRGRLMSKIHTRYAEATLWVYDVTPRVIKQLKANAQASRTLKFWCFQDKLFEVREENKSFVVKLDEGYCDCKEWNHTGIPYRTYNQTMLPVKDQSFWPEFASPQCLPPLTRRRSGRLTNKRKKSAHEEPMKRSSRGKCGKCGEYGHNTESQPNFPLTQSSQKNGSVQRPSGSHHSTNPSQVVNLGRNKRKRAVKNTQDQMTDIQFFSEADQYGIRQLLNEPFKQLQKKSKKKQDNNDGIEFLGDTFMLNTKVGGKKQVVINQQVVSNSRSVERLFESIRAVSLLGGELAGRFVVGDPAKRKLKVGVSTSQPAQSGNVSIPVVAPKIVTFASAKIGAAKQVNSFNEESAPRD</sequence>
<feature type="region of interest" description="Disordered" evidence="1">
    <location>
        <begin position="550"/>
        <end position="639"/>
    </location>
</feature>
<reference evidence="2" key="1">
    <citation type="submission" date="2023-03" db="EMBL/GenBank/DDBJ databases">
        <authorList>
            <person name="Julca I."/>
        </authorList>
    </citation>
    <scope>NUCLEOTIDE SEQUENCE</scope>
</reference>
<dbReference type="PANTHER" id="PTHR31973:SF187">
    <property type="entry name" value="MUTATOR TRANSPOSASE MUDRA PROTEIN"/>
    <property type="match status" value="1"/>
</dbReference>
<organism evidence="2 3">
    <name type="scientific">Oldenlandia corymbosa var. corymbosa</name>
    <dbReference type="NCBI Taxonomy" id="529605"/>
    <lineage>
        <taxon>Eukaryota</taxon>
        <taxon>Viridiplantae</taxon>
        <taxon>Streptophyta</taxon>
        <taxon>Embryophyta</taxon>
        <taxon>Tracheophyta</taxon>
        <taxon>Spermatophyta</taxon>
        <taxon>Magnoliopsida</taxon>
        <taxon>eudicotyledons</taxon>
        <taxon>Gunneridae</taxon>
        <taxon>Pentapetalae</taxon>
        <taxon>asterids</taxon>
        <taxon>lamiids</taxon>
        <taxon>Gentianales</taxon>
        <taxon>Rubiaceae</taxon>
        <taxon>Rubioideae</taxon>
        <taxon>Spermacoceae</taxon>
        <taxon>Hedyotis-Oldenlandia complex</taxon>
        <taxon>Oldenlandia</taxon>
    </lineage>
</organism>
<accession>A0AAV1CTW0</accession>
<dbReference type="AlphaFoldDB" id="A0AAV1CTW0"/>
<feature type="compositionally biased region" description="Basic residues" evidence="1">
    <location>
        <begin position="553"/>
        <end position="567"/>
    </location>
</feature>
<dbReference type="EMBL" id="OX459120">
    <property type="protein sequence ID" value="CAI9098791.1"/>
    <property type="molecule type" value="Genomic_DNA"/>
</dbReference>
<name>A0AAV1CTW0_OLDCO</name>
<feature type="compositionally biased region" description="Polar residues" evidence="1">
    <location>
        <begin position="590"/>
        <end position="625"/>
    </location>
</feature>
<evidence type="ECO:0000313" key="3">
    <source>
        <dbReference type="Proteomes" id="UP001161247"/>
    </source>
</evidence>
<dbReference type="PANTHER" id="PTHR31973">
    <property type="entry name" value="POLYPROTEIN, PUTATIVE-RELATED"/>
    <property type="match status" value="1"/>
</dbReference>
<dbReference type="Proteomes" id="UP001161247">
    <property type="component" value="Chromosome 3"/>
</dbReference>
<dbReference type="Gene3D" id="2.60.40.2310">
    <property type="match status" value="1"/>
</dbReference>
<evidence type="ECO:0000313" key="2">
    <source>
        <dbReference type="EMBL" id="CAI9098791.1"/>
    </source>
</evidence>
<proteinExistence type="predicted"/>
<keyword evidence="3" id="KW-1185">Reference proteome</keyword>
<gene>
    <name evidence="2" type="ORF">OLC1_LOCUS8924</name>
</gene>
<evidence type="ECO:0000256" key="1">
    <source>
        <dbReference type="SAM" id="MobiDB-lite"/>
    </source>
</evidence>
<protein>
    <submittedName>
        <fullName evidence="2">OLC1v1035498C1</fullName>
    </submittedName>
</protein>